<organism evidence="2 3">
    <name type="scientific">Micromonospora purpureochromogenes</name>
    <dbReference type="NCBI Taxonomy" id="47872"/>
    <lineage>
        <taxon>Bacteria</taxon>
        <taxon>Bacillati</taxon>
        <taxon>Actinomycetota</taxon>
        <taxon>Actinomycetes</taxon>
        <taxon>Micromonosporales</taxon>
        <taxon>Micromonosporaceae</taxon>
        <taxon>Micromonospora</taxon>
    </lineage>
</organism>
<evidence type="ECO:0000313" key="3">
    <source>
        <dbReference type="Proteomes" id="UP000631553"/>
    </source>
</evidence>
<reference evidence="2 3" key="1">
    <citation type="submission" date="2020-07" db="EMBL/GenBank/DDBJ databases">
        <title>Sequencing the genomes of 1000 actinobacteria strains.</title>
        <authorList>
            <person name="Klenk H.-P."/>
        </authorList>
    </citation>
    <scope>NUCLEOTIDE SEQUENCE [LARGE SCALE GENOMIC DNA]</scope>
    <source>
        <strain evidence="2 3">DSM 43814</strain>
    </source>
</reference>
<dbReference type="EMBL" id="JACCCQ010000001">
    <property type="protein sequence ID" value="NYF59727.1"/>
    <property type="molecule type" value="Genomic_DNA"/>
</dbReference>
<sequence>MTRSVPTTADELRRTRSGRADAPLPGRAVAPAVGPDIPAAARAPRSAVHR</sequence>
<dbReference type="RefSeq" id="WP_179805362.1">
    <property type="nucleotide sequence ID" value="NZ_JACCCQ010000001.1"/>
</dbReference>
<protein>
    <submittedName>
        <fullName evidence="2">Uncharacterized protein</fullName>
    </submittedName>
</protein>
<proteinExistence type="predicted"/>
<keyword evidence="3" id="KW-1185">Reference proteome</keyword>
<comment type="caution">
    <text evidence="2">The sequence shown here is derived from an EMBL/GenBank/DDBJ whole genome shotgun (WGS) entry which is preliminary data.</text>
</comment>
<feature type="region of interest" description="Disordered" evidence="1">
    <location>
        <begin position="1"/>
        <end position="50"/>
    </location>
</feature>
<dbReference type="Proteomes" id="UP000631553">
    <property type="component" value="Unassembled WGS sequence"/>
</dbReference>
<gene>
    <name evidence="2" type="ORF">HDA35_005558</name>
</gene>
<accession>A0ABX2RWN5</accession>
<evidence type="ECO:0000256" key="1">
    <source>
        <dbReference type="SAM" id="MobiDB-lite"/>
    </source>
</evidence>
<evidence type="ECO:0000313" key="2">
    <source>
        <dbReference type="EMBL" id="NYF59727.1"/>
    </source>
</evidence>
<name>A0ABX2RWN5_9ACTN</name>